<protein>
    <submittedName>
        <fullName evidence="1">Uncharacterized protein</fullName>
    </submittedName>
</protein>
<dbReference type="EMBL" id="UINC01011373">
    <property type="protein sequence ID" value="SVA50223.1"/>
    <property type="molecule type" value="Genomic_DNA"/>
</dbReference>
<name>A0A381WE64_9ZZZZ</name>
<gene>
    <name evidence="1" type="ORF">METZ01_LOCUS103077</name>
</gene>
<proteinExistence type="predicted"/>
<sequence>MQKTHKMFVFLFPEAGNTNPVLNHITNH</sequence>
<reference evidence="1" key="1">
    <citation type="submission" date="2018-05" db="EMBL/GenBank/DDBJ databases">
        <authorList>
            <person name="Lanie J.A."/>
            <person name="Ng W.-L."/>
            <person name="Kazmierczak K.M."/>
            <person name="Andrzejewski T.M."/>
            <person name="Davidsen T.M."/>
            <person name="Wayne K.J."/>
            <person name="Tettelin H."/>
            <person name="Glass J.I."/>
            <person name="Rusch D."/>
            <person name="Podicherti R."/>
            <person name="Tsui H.-C.T."/>
            <person name="Winkler M.E."/>
        </authorList>
    </citation>
    <scope>NUCLEOTIDE SEQUENCE</scope>
</reference>
<accession>A0A381WE64</accession>
<organism evidence="1">
    <name type="scientific">marine metagenome</name>
    <dbReference type="NCBI Taxonomy" id="408172"/>
    <lineage>
        <taxon>unclassified sequences</taxon>
        <taxon>metagenomes</taxon>
        <taxon>ecological metagenomes</taxon>
    </lineage>
</organism>
<evidence type="ECO:0000313" key="1">
    <source>
        <dbReference type="EMBL" id="SVA50223.1"/>
    </source>
</evidence>
<dbReference type="AlphaFoldDB" id="A0A381WE64"/>